<sequence>MKPRPFSPLRYLSGYPQSTLDQVQRLIDDDRLGRYLQKRYPDRHEIKTDKALYDYVSELKQSYLRNAPPLSKVLYQNKLDVIQNALGLHTAISRVQGGRLKAKQEIRIASTFKDCAPEFLEMIVVHELAHFKESDHNRAFYQLCCHMLPDYHQIEFDLRLYLTYRSLADSPTRNDV</sequence>
<evidence type="ECO:0000313" key="2">
    <source>
        <dbReference type="EMBL" id="EIT67986.1"/>
    </source>
</evidence>
<dbReference type="PANTHER" id="PTHR30399">
    <property type="entry name" value="UNCHARACTERIZED PROTEIN YGJP"/>
    <property type="match status" value="1"/>
</dbReference>
<organism evidence="2 3">
    <name type="scientific">Hydrocarboniphaga effusa AP103</name>
    <dbReference type="NCBI Taxonomy" id="1172194"/>
    <lineage>
        <taxon>Bacteria</taxon>
        <taxon>Pseudomonadati</taxon>
        <taxon>Pseudomonadota</taxon>
        <taxon>Gammaproteobacteria</taxon>
        <taxon>Nevskiales</taxon>
        <taxon>Nevskiaceae</taxon>
        <taxon>Hydrocarboniphaga</taxon>
    </lineage>
</organism>
<dbReference type="OrthoDB" id="9000630at2"/>
<proteinExistence type="predicted"/>
<comment type="caution">
    <text evidence="2">The sequence shown here is derived from an EMBL/GenBank/DDBJ whole genome shotgun (WGS) entry which is preliminary data.</text>
</comment>
<name>I8HXA8_9GAMM</name>
<feature type="domain" description="YgjP-like metallopeptidase" evidence="1">
    <location>
        <begin position="98"/>
        <end position="158"/>
    </location>
</feature>
<dbReference type="Proteomes" id="UP000003704">
    <property type="component" value="Unassembled WGS sequence"/>
</dbReference>
<gene>
    <name evidence="2" type="ORF">WQQ_44210</name>
</gene>
<dbReference type="InterPro" id="IPR002725">
    <property type="entry name" value="YgjP-like_metallopeptidase"/>
</dbReference>
<reference evidence="2 3" key="1">
    <citation type="journal article" date="2012" name="J. Bacteriol.">
        <title>Genome Sequence of n-Alkane-Degrading Hydrocarboniphaga effusa Strain AP103T (ATCC BAA-332T).</title>
        <authorList>
            <person name="Chang H.K."/>
            <person name="Zylstra G.J."/>
            <person name="Chae J.C."/>
        </authorList>
    </citation>
    <scope>NUCLEOTIDE SEQUENCE [LARGE SCALE GENOMIC DNA]</scope>
    <source>
        <strain evidence="2 3">AP103</strain>
    </source>
</reference>
<dbReference type="PATRIC" id="fig|1172194.4.peg.4286"/>
<dbReference type="Pfam" id="PF01863">
    <property type="entry name" value="YgjP-like"/>
    <property type="match status" value="1"/>
</dbReference>
<dbReference type="Gene3D" id="3.30.2010.10">
    <property type="entry name" value="Metalloproteases ('zincins'), catalytic domain"/>
    <property type="match status" value="1"/>
</dbReference>
<dbReference type="AlphaFoldDB" id="I8HXA8"/>
<dbReference type="CDD" id="cd07344">
    <property type="entry name" value="M48_yhfN_like"/>
    <property type="match status" value="1"/>
</dbReference>
<dbReference type="InterPro" id="IPR053136">
    <property type="entry name" value="UTP_pyrophosphatase-like"/>
</dbReference>
<dbReference type="EMBL" id="AKGD01000004">
    <property type="protein sequence ID" value="EIT67986.1"/>
    <property type="molecule type" value="Genomic_DNA"/>
</dbReference>
<protein>
    <recommendedName>
        <fullName evidence="1">YgjP-like metallopeptidase domain-containing protein</fullName>
    </recommendedName>
</protein>
<dbReference type="RefSeq" id="WP_007187356.1">
    <property type="nucleotide sequence ID" value="NZ_AKGD01000004.1"/>
</dbReference>
<accession>I8HXA8</accession>
<dbReference type="PANTHER" id="PTHR30399:SF1">
    <property type="entry name" value="UTP PYROPHOSPHATASE"/>
    <property type="match status" value="1"/>
</dbReference>
<keyword evidence="3" id="KW-1185">Reference proteome</keyword>
<evidence type="ECO:0000313" key="3">
    <source>
        <dbReference type="Proteomes" id="UP000003704"/>
    </source>
</evidence>
<evidence type="ECO:0000259" key="1">
    <source>
        <dbReference type="Pfam" id="PF01863"/>
    </source>
</evidence>
<dbReference type="STRING" id="1172194.WQQ_44210"/>